<dbReference type="GO" id="GO:0016776">
    <property type="term" value="F:phosphotransferase activity, phosphate group as acceptor"/>
    <property type="evidence" value="ECO:0007669"/>
    <property type="project" value="TreeGrafter"/>
</dbReference>
<keyword evidence="7 8" id="KW-0472">Membrane</keyword>
<protein>
    <submittedName>
        <fullName evidence="11">Sulfatase</fullName>
    </submittedName>
</protein>
<dbReference type="Pfam" id="PF08019">
    <property type="entry name" value="EptA_B_N"/>
    <property type="match status" value="1"/>
</dbReference>
<evidence type="ECO:0000313" key="14">
    <source>
        <dbReference type="Proteomes" id="UP000031980"/>
    </source>
</evidence>
<dbReference type="SUPFAM" id="SSF53649">
    <property type="entry name" value="Alkaline phosphatase-like"/>
    <property type="match status" value="1"/>
</dbReference>
<evidence type="ECO:0000256" key="3">
    <source>
        <dbReference type="ARBA" id="ARBA00022519"/>
    </source>
</evidence>
<keyword evidence="14" id="KW-1185">Reference proteome</keyword>
<dbReference type="GO" id="GO:0009244">
    <property type="term" value="P:lipopolysaccharide core region biosynthetic process"/>
    <property type="evidence" value="ECO:0007669"/>
    <property type="project" value="TreeGrafter"/>
</dbReference>
<evidence type="ECO:0000313" key="13">
    <source>
        <dbReference type="Proteomes" id="UP000031937"/>
    </source>
</evidence>
<dbReference type="CDD" id="cd16017">
    <property type="entry name" value="LptA"/>
    <property type="match status" value="1"/>
</dbReference>
<dbReference type="EMBL" id="JPIU01000039">
    <property type="protein sequence ID" value="KIO44284.1"/>
    <property type="molecule type" value="Genomic_DNA"/>
</dbReference>
<dbReference type="RefSeq" id="WP_052634601.1">
    <property type="nucleotide sequence ID" value="NZ_JPIT01000018.1"/>
</dbReference>
<sequence length="572" mass="65813">MKLFNFISDFTKKPKAVFWFFIILNMIPNCFLIFTEPLSGLGRIILILAPLGVYLIVFSLLKKAGLIQLILIPLLIFHAFQMVLFYLFGESVIAVDMFLNLPTTNASEAGELLNSLWPAIILVCVLYIPTIVLASMSVHYKVIYPAAFRRHMIIGGAALLVLTSGGIVFEKSRDNSYEIKTDIYPANIFYNLGYAVHKWHRSELYPKTSKEFTFHATRDSLVSEKREIYILVIGEASRAKNWSLWGYERETNPRLKTTENLILYKDALTQSNTTHKSVPLILSAADAEHYEALYTQKSIITAFKEVGFKTVFFSNQIPNRSFTDYFASEADIYKTIRLPLEGGLITENNYDQALIPLIKQCIDSLSDNLFIVLHTYGSHFNYRERYPAEFAVYSPDNTSGIEYKYKQQLINAYDNSIRYTDGFLADIIQLLNENQAESALLYSPDHGEDLLDDCRKKFLHASPIPTIYQIHIPFFLWFSESYKTLKPEHYTQALAHADAPVSTNAIFHTLLDLADIRTAYFRPDLSLVNPGFKRRPRMYLNDHDKPVNYYLVGMKKQDKDYIQKMKLNHDIK</sequence>
<evidence type="ECO:0000256" key="8">
    <source>
        <dbReference type="SAM" id="Phobius"/>
    </source>
</evidence>
<evidence type="ECO:0000256" key="6">
    <source>
        <dbReference type="ARBA" id="ARBA00022989"/>
    </source>
</evidence>
<keyword evidence="5 8" id="KW-0812">Transmembrane</keyword>
<dbReference type="InterPro" id="IPR012549">
    <property type="entry name" value="EptA-like_N"/>
</dbReference>
<evidence type="ECO:0000259" key="9">
    <source>
        <dbReference type="Pfam" id="PF00884"/>
    </source>
</evidence>
<keyword evidence="6 8" id="KW-1133">Transmembrane helix</keyword>
<feature type="transmembrane region" description="Helical" evidence="8">
    <location>
        <begin position="116"/>
        <end position="140"/>
    </location>
</feature>
<organism evidence="11 14">
    <name type="scientific">Sanguibacteroides justesenii</name>
    <dbReference type="NCBI Taxonomy" id="1547597"/>
    <lineage>
        <taxon>Bacteria</taxon>
        <taxon>Pseudomonadati</taxon>
        <taxon>Bacteroidota</taxon>
        <taxon>Bacteroidia</taxon>
        <taxon>Bacteroidales</taxon>
        <taxon>Porphyromonadaceae</taxon>
        <taxon>Sanguibacteroides</taxon>
    </lineage>
</organism>
<feature type="transmembrane region" description="Helical" evidence="8">
    <location>
        <begin position="16"/>
        <end position="34"/>
    </location>
</feature>
<evidence type="ECO:0000313" key="12">
    <source>
        <dbReference type="EMBL" id="KIO45499.1"/>
    </source>
</evidence>
<dbReference type="Proteomes" id="UP000031980">
    <property type="component" value="Unassembled WGS sequence"/>
</dbReference>
<feature type="transmembrane region" description="Helical" evidence="8">
    <location>
        <begin position="68"/>
        <end position="88"/>
    </location>
</feature>
<dbReference type="AlphaFoldDB" id="A0A0C3RFZ9"/>
<dbReference type="InterPro" id="IPR000917">
    <property type="entry name" value="Sulfatase_N"/>
</dbReference>
<dbReference type="Gene3D" id="3.40.720.10">
    <property type="entry name" value="Alkaline Phosphatase, subunit A"/>
    <property type="match status" value="1"/>
</dbReference>
<feature type="transmembrane region" description="Helical" evidence="8">
    <location>
        <begin position="152"/>
        <end position="169"/>
    </location>
</feature>
<evidence type="ECO:0000256" key="5">
    <source>
        <dbReference type="ARBA" id="ARBA00022692"/>
    </source>
</evidence>
<dbReference type="OrthoDB" id="9786870at2"/>
<comment type="subcellular location">
    <subcellularLocation>
        <location evidence="1">Cell inner membrane</location>
        <topology evidence="1">Multi-pass membrane protein</topology>
    </subcellularLocation>
</comment>
<evidence type="ECO:0000256" key="1">
    <source>
        <dbReference type="ARBA" id="ARBA00004429"/>
    </source>
</evidence>
<evidence type="ECO:0000256" key="7">
    <source>
        <dbReference type="ARBA" id="ARBA00023136"/>
    </source>
</evidence>
<feature type="domain" description="Sulfatase N-terminal" evidence="9">
    <location>
        <begin position="229"/>
        <end position="516"/>
    </location>
</feature>
<dbReference type="InterPro" id="IPR058130">
    <property type="entry name" value="PEA_transf_C"/>
</dbReference>
<reference evidence="12 13" key="2">
    <citation type="submission" date="2014-07" db="EMBL/GenBank/DDBJ databases">
        <title>Porphyromonadaceae bacterium OUH 334697 = ATCC BAA-2682 = DSM 28341 draft genome.</title>
        <authorList>
            <person name="Sydenham T.V."/>
            <person name="Hasman H."/>
            <person name="Justesen U.S."/>
        </authorList>
    </citation>
    <scope>NUCLEOTIDE SEQUENCE [LARGE SCALE GENOMIC DNA]</scope>
    <source>
        <strain evidence="12 13">OUH 334697</strain>
    </source>
</reference>
<gene>
    <name evidence="11" type="ORF">BA92_08715</name>
    <name evidence="12" type="ORF">IE90_08865</name>
</gene>
<reference evidence="11 14" key="1">
    <citation type="submission" date="2014-07" db="EMBL/GenBank/DDBJ databases">
        <title>Porphyromonadaceae bacterium OUH 308042 = ATCC BAA-2681 = DSM 28342 draft genome.</title>
        <authorList>
            <person name="Sydenham T.V."/>
            <person name="Hasman H."/>
            <person name="Justensen U.S."/>
        </authorList>
    </citation>
    <scope>NUCLEOTIDE SEQUENCE [LARGE SCALE GENOMIC DNA]</scope>
    <source>
        <strain evidence="11 14">OUH 308042</strain>
    </source>
</reference>
<dbReference type="EMBL" id="JPIT01000018">
    <property type="protein sequence ID" value="KIO45499.1"/>
    <property type="molecule type" value="Genomic_DNA"/>
</dbReference>
<dbReference type="PANTHER" id="PTHR30443:SF0">
    <property type="entry name" value="PHOSPHOETHANOLAMINE TRANSFERASE EPTA"/>
    <property type="match status" value="1"/>
</dbReference>
<feature type="transmembrane region" description="Helical" evidence="8">
    <location>
        <begin position="40"/>
        <end position="61"/>
    </location>
</feature>
<dbReference type="InterPro" id="IPR017850">
    <property type="entry name" value="Alkaline_phosphatase_core_sf"/>
</dbReference>
<evidence type="ECO:0000256" key="4">
    <source>
        <dbReference type="ARBA" id="ARBA00022679"/>
    </source>
</evidence>
<dbReference type="PANTHER" id="PTHR30443">
    <property type="entry name" value="INNER MEMBRANE PROTEIN"/>
    <property type="match status" value="1"/>
</dbReference>
<evidence type="ECO:0000256" key="2">
    <source>
        <dbReference type="ARBA" id="ARBA00022475"/>
    </source>
</evidence>
<evidence type="ECO:0000313" key="11">
    <source>
        <dbReference type="EMBL" id="KIO44284.1"/>
    </source>
</evidence>
<dbReference type="GO" id="GO:0005886">
    <property type="term" value="C:plasma membrane"/>
    <property type="evidence" value="ECO:0007669"/>
    <property type="project" value="UniProtKB-SubCell"/>
</dbReference>
<accession>A0A0C3RFZ9</accession>
<feature type="domain" description="Phosphoethanolamine transferase N-terminal" evidence="10">
    <location>
        <begin position="54"/>
        <end position="194"/>
    </location>
</feature>
<keyword evidence="4" id="KW-0808">Transferase</keyword>
<dbReference type="InterPro" id="IPR040423">
    <property type="entry name" value="PEA_transferase"/>
</dbReference>
<keyword evidence="2" id="KW-1003">Cell membrane</keyword>
<evidence type="ECO:0000259" key="10">
    <source>
        <dbReference type="Pfam" id="PF08019"/>
    </source>
</evidence>
<keyword evidence="3" id="KW-0997">Cell inner membrane</keyword>
<name>A0A0C3RFZ9_9PORP</name>
<dbReference type="Proteomes" id="UP000031937">
    <property type="component" value="Unassembled WGS sequence"/>
</dbReference>
<proteinExistence type="predicted"/>
<dbReference type="Pfam" id="PF00884">
    <property type="entry name" value="Sulfatase"/>
    <property type="match status" value="1"/>
</dbReference>
<comment type="caution">
    <text evidence="11">The sequence shown here is derived from an EMBL/GenBank/DDBJ whole genome shotgun (WGS) entry which is preliminary data.</text>
</comment>